<dbReference type="Gene3D" id="1.10.150.400">
    <property type="match status" value="1"/>
</dbReference>
<feature type="compositionally biased region" description="Polar residues" evidence="1">
    <location>
        <begin position="41"/>
        <end position="54"/>
    </location>
</feature>
<dbReference type="InterPro" id="IPR036412">
    <property type="entry name" value="HAD-like_sf"/>
</dbReference>
<dbReference type="SUPFAM" id="SSF53756">
    <property type="entry name" value="UDP-Glycosyltransferase/glycogen phosphorylase"/>
    <property type="match status" value="1"/>
</dbReference>
<feature type="region of interest" description="Disordered" evidence="1">
    <location>
        <begin position="1"/>
        <end position="54"/>
    </location>
</feature>
<gene>
    <name evidence="2" type="ORF">CIK59_15430</name>
</gene>
<dbReference type="PANTHER" id="PTHR12526:SF627">
    <property type="entry name" value="D-RHAMNOSYLTRANSFERASE WBPZ"/>
    <property type="match status" value="1"/>
</dbReference>
<comment type="caution">
    <text evidence="2">The sequence shown here is derived from an EMBL/GenBank/DDBJ whole genome shotgun (WGS) entry which is preliminary data.</text>
</comment>
<evidence type="ECO:0000313" key="2">
    <source>
        <dbReference type="EMBL" id="PCC52752.1"/>
    </source>
</evidence>
<dbReference type="CDD" id="cd03801">
    <property type="entry name" value="GT4_PimA-like"/>
    <property type="match status" value="1"/>
</dbReference>
<proteinExistence type="predicted"/>
<organism evidence="2 3">
    <name type="scientific">Brevibacterium aurantiacum</name>
    <dbReference type="NCBI Taxonomy" id="273384"/>
    <lineage>
        <taxon>Bacteria</taxon>
        <taxon>Bacillati</taxon>
        <taxon>Actinomycetota</taxon>
        <taxon>Actinomycetes</taxon>
        <taxon>Micrococcales</taxon>
        <taxon>Brevibacteriaceae</taxon>
        <taxon>Brevibacterium</taxon>
    </lineage>
</organism>
<accession>A0A2A3ZL96</accession>
<feature type="compositionally biased region" description="Polar residues" evidence="1">
    <location>
        <begin position="136"/>
        <end position="149"/>
    </location>
</feature>
<evidence type="ECO:0000313" key="3">
    <source>
        <dbReference type="Proteomes" id="UP000217881"/>
    </source>
</evidence>
<dbReference type="RefSeq" id="WP_096146915.1">
    <property type="nucleotide sequence ID" value="NZ_NRHA01000019.1"/>
</dbReference>
<name>A0A2A3ZL96_BREAU</name>
<protein>
    <recommendedName>
        <fullName evidence="4">Glycosyltransferase</fullName>
    </recommendedName>
</protein>
<reference evidence="2 3" key="1">
    <citation type="journal article" date="2017" name="Elife">
        <title>Extensive horizontal gene transfer in cheese-associated bacteria.</title>
        <authorList>
            <person name="Bonham K.S."/>
            <person name="Wolfe B.E."/>
            <person name="Dutton R.J."/>
        </authorList>
    </citation>
    <scope>NUCLEOTIDE SEQUENCE [LARGE SCALE GENOMIC DNA]</scope>
    <source>
        <strain evidence="2 3">738_8</strain>
    </source>
</reference>
<dbReference type="Pfam" id="PF13692">
    <property type="entry name" value="Glyco_trans_1_4"/>
    <property type="match status" value="1"/>
</dbReference>
<dbReference type="Gene3D" id="3.40.50.1000">
    <property type="entry name" value="HAD superfamily/HAD-like"/>
    <property type="match status" value="1"/>
</dbReference>
<dbReference type="PANTHER" id="PTHR12526">
    <property type="entry name" value="GLYCOSYLTRANSFERASE"/>
    <property type="match status" value="1"/>
</dbReference>
<sequence>MNDKALPEDPANGDHSGTESIRTPTDPPVSQGGDPVPPPTAKSTGGQSSDESVTDRITNLESQLNEALDRLRKRDKVVAADRAKLWHNVHQIRSDVSSEMERLAKRDRVVANDRTKLWKTINNRTQLLASKVRALESNTQTDTKNQTGASKRRDKRKTDERLDYYVDLDKPQRRSPNEMVETLSEYDVISFDIFDTALIRAVASPIDVFRIMGSILGVTDFAKKRKEAEDYARRWKDRLEGTREVSLDDIYQVLKRRHGATAEWIELEKQIEIRLARADRYTYKVYEQLRSRGKRIVFTSDMYLPLSTIETMLEQCGYDRYEKIYLSNELAARKGDGTLQPHLLKDFNSKRIVHIGDVYESDVAKTVEVGIDAVHNPSVHRLIPEVDMGSLSGSFYQAVVDSSLCAGDWNKSLYYTHGYRTGGILTLGYVEFIENLAIEKNIDHILFLGRDCDIISKSYSKYYNNVPSTYVDISRLAVLGLVTDREYDDFLGRTFFRWFRESNNTRPLSQLLTETGFGYLVDYLEHADIEPLQFPMSANEQRLREFFWAHKTVVEEHLAESRDAARDYFLGAIGDAQRILAVDVGWTGTCITALRHFMKKSSSCGNLEVLGALLATSRTQSVTDAVSDGTISAFVYSPAHNLDISRRMMPGGRKPQREKDLSTHPVEYLFTEPVATAVRYEYGPDGSPRVVRGDNRPPNADQIIEMQQGISDFIDDYRSFSSGFEDIRTINSYVAFQPLRNALNHRPYLYSVYKDFLYDAAPVLHGGDIFERFGDLFDPAEQRIANTDDRYDTNTQPNEGRRILFISPEMIYAGAPRSLLRLCRVARDAGYVPMVWTAKPGPFMKEFHKSGISVQVFSPKDIGNEEISDLLADGVELVVANTIATDEYVRALEGRIPMVWYIREATNIPDFLVGNNRRADTLRQSRSVVVVSDYAADAVRPYTDGPVKVVRNAVEDVSHVYGVNEPRTETIFKFVQLGTIEHRKGYDVLIAAYKSLPDSYRALSEIHFAGGFINSATGYASLIFGEIADFPGISYHGQISDERDKVALLASSDVVVVASRDESCSLVALEGAMMSKPLVVTDNVGANYMVSDDSGLIVRSGDVASLRDALITLIDRGKSTLREMGTASRAMYSELASMAVHKQELSDLFRSRIESGPEPVKFEPVRAPAVIRSGNDSGTRELVVSLTSHPPRMSTITSTIRSLQSQTRRPDRIQLWLSEDQFPRKEADLPDRLLDLLDGRFDIRWVQGDLRPHKKYFHTMQENRDSLIITVDDDVQYDPSLVETLYDGHLESPNSVIAARSNLIRFRPNGELRTYDQWGYDHRFLLETDTYTLLPTGIGGILYPPGAIPEQAFNEAVISNTCLSTDDLWLKMMATANGYPVWMPRRKFGYKNIDGSQTMSLWRTNAFHGENDDSVDRILEYLDREFGVAEEVLHRLRGVRADGTAVGRSDVVDRTSLFSPPPKEIGTIRPLDPLKGQRSLGVDLRPGVSRVAE</sequence>
<dbReference type="InterPro" id="IPR029044">
    <property type="entry name" value="Nucleotide-diphossugar_trans"/>
</dbReference>
<dbReference type="InterPro" id="IPR023214">
    <property type="entry name" value="HAD_sf"/>
</dbReference>
<dbReference type="EMBL" id="NRHA01000019">
    <property type="protein sequence ID" value="PCC52752.1"/>
    <property type="molecule type" value="Genomic_DNA"/>
</dbReference>
<evidence type="ECO:0008006" key="4">
    <source>
        <dbReference type="Google" id="ProtNLM"/>
    </source>
</evidence>
<evidence type="ECO:0000256" key="1">
    <source>
        <dbReference type="SAM" id="MobiDB-lite"/>
    </source>
</evidence>
<feature type="region of interest" description="Disordered" evidence="1">
    <location>
        <begin position="132"/>
        <end position="157"/>
    </location>
</feature>
<dbReference type="Gene3D" id="3.40.50.2000">
    <property type="entry name" value="Glycogen Phosphorylase B"/>
    <property type="match status" value="1"/>
</dbReference>
<dbReference type="SUPFAM" id="SSF56784">
    <property type="entry name" value="HAD-like"/>
    <property type="match status" value="1"/>
</dbReference>
<dbReference type="Proteomes" id="UP000217881">
    <property type="component" value="Unassembled WGS sequence"/>
</dbReference>
<dbReference type="SUPFAM" id="SSF53448">
    <property type="entry name" value="Nucleotide-diphospho-sugar transferases"/>
    <property type="match status" value="1"/>
</dbReference>